<evidence type="ECO:0000313" key="3">
    <source>
        <dbReference type="Proteomes" id="UP001150217"/>
    </source>
</evidence>
<keyword evidence="1" id="KW-1133">Transmembrane helix</keyword>
<comment type="caution">
    <text evidence="2">The sequence shown here is derived from an EMBL/GenBank/DDBJ whole genome shotgun (WGS) entry which is preliminary data.</text>
</comment>
<reference evidence="2" key="1">
    <citation type="submission" date="2022-08" db="EMBL/GenBank/DDBJ databases">
        <title>A Global Phylogenomic Analysis of the Shiitake Genus Lentinula.</title>
        <authorList>
            <consortium name="DOE Joint Genome Institute"/>
            <person name="Sierra-Patev S."/>
            <person name="Min B."/>
            <person name="Naranjo-Ortiz M."/>
            <person name="Looney B."/>
            <person name="Konkel Z."/>
            <person name="Slot J.C."/>
            <person name="Sakamoto Y."/>
            <person name="Steenwyk J.L."/>
            <person name="Rokas A."/>
            <person name="Carro J."/>
            <person name="Camarero S."/>
            <person name="Ferreira P."/>
            <person name="Molpeceres G."/>
            <person name="Ruiz-Duenas F.J."/>
            <person name="Serrano A."/>
            <person name="Henrissat B."/>
            <person name="Drula E."/>
            <person name="Hughes K.W."/>
            <person name="Mata J.L."/>
            <person name="Ishikawa N.K."/>
            <person name="Vargas-Isla R."/>
            <person name="Ushijima S."/>
            <person name="Smith C.A."/>
            <person name="Ahrendt S."/>
            <person name="Andreopoulos W."/>
            <person name="He G."/>
            <person name="Labutti K."/>
            <person name="Lipzen A."/>
            <person name="Ng V."/>
            <person name="Riley R."/>
            <person name="Sandor L."/>
            <person name="Barry K."/>
            <person name="Martinez A.T."/>
            <person name="Xiao Y."/>
            <person name="Gibbons J.G."/>
            <person name="Terashima K."/>
            <person name="Grigoriev I.V."/>
            <person name="Hibbett D.S."/>
        </authorList>
    </citation>
    <scope>NUCLEOTIDE SEQUENCE</scope>
    <source>
        <strain evidence="2">RHP3577 ss4</strain>
    </source>
</reference>
<feature type="transmembrane region" description="Helical" evidence="1">
    <location>
        <begin position="103"/>
        <end position="122"/>
    </location>
</feature>
<feature type="transmembrane region" description="Helical" evidence="1">
    <location>
        <begin position="223"/>
        <end position="247"/>
    </location>
</feature>
<sequence>MAFRSRCTTNFCFIRPVGQAIQSAYSIMDPSVQTSYADIQATFGPLLLGGLGAAILTGMIIAQGFNYLKSNTDPSYVRCMVGIIVYGYLTLKFHLTSAYSLPSFLDILHLVTLCLGLWMWFIKMHEATVAIFIVPFAISISVVFTALTTIIAHGFFAWRIFKREQTSNFRQSRKINPPVEVSKKNYWLVIPIAVPAILAFVFACKAEMIRLNSFPQFRRYCPWALTVALALSAGVDVVITIMMMVLLRQSRAKSLRRVIASVASQRQDSNIQMPTFIALQLERRDRFPLRFNARKWSHNIACCDYLHDTRLYFIIDKLYGNSILAVSVIYPSNATSSNLILSTLPGSTIANIYLEHGTMASQQGSGKAAR</sequence>
<dbReference type="EMBL" id="JANVFT010000148">
    <property type="protein sequence ID" value="KAJ4464050.1"/>
    <property type="molecule type" value="Genomic_DNA"/>
</dbReference>
<feature type="transmembrane region" description="Helical" evidence="1">
    <location>
        <begin position="186"/>
        <end position="203"/>
    </location>
</feature>
<protein>
    <submittedName>
        <fullName evidence="2">Uncharacterized protein</fullName>
    </submittedName>
</protein>
<keyword evidence="1" id="KW-0472">Membrane</keyword>
<name>A0ABQ8V2Z9_9AGAR</name>
<feature type="transmembrane region" description="Helical" evidence="1">
    <location>
        <begin position="43"/>
        <end position="63"/>
    </location>
</feature>
<keyword evidence="1" id="KW-0812">Transmembrane</keyword>
<evidence type="ECO:0000313" key="2">
    <source>
        <dbReference type="EMBL" id="KAJ4464050.1"/>
    </source>
</evidence>
<accession>A0ABQ8V2Z9</accession>
<dbReference type="Proteomes" id="UP001150217">
    <property type="component" value="Unassembled WGS sequence"/>
</dbReference>
<keyword evidence="3" id="KW-1185">Reference proteome</keyword>
<proteinExistence type="predicted"/>
<gene>
    <name evidence="2" type="ORF">C8R41DRAFT_927142</name>
</gene>
<feature type="transmembrane region" description="Helical" evidence="1">
    <location>
        <begin position="128"/>
        <end position="161"/>
    </location>
</feature>
<evidence type="ECO:0000256" key="1">
    <source>
        <dbReference type="SAM" id="Phobius"/>
    </source>
</evidence>
<organism evidence="2 3">
    <name type="scientific">Lentinula lateritia</name>
    <dbReference type="NCBI Taxonomy" id="40482"/>
    <lineage>
        <taxon>Eukaryota</taxon>
        <taxon>Fungi</taxon>
        <taxon>Dikarya</taxon>
        <taxon>Basidiomycota</taxon>
        <taxon>Agaricomycotina</taxon>
        <taxon>Agaricomycetes</taxon>
        <taxon>Agaricomycetidae</taxon>
        <taxon>Agaricales</taxon>
        <taxon>Marasmiineae</taxon>
        <taxon>Omphalotaceae</taxon>
        <taxon>Lentinula</taxon>
    </lineage>
</organism>